<dbReference type="AlphaFoldDB" id="A0A941AGZ0"/>
<proteinExistence type="predicted"/>
<comment type="caution">
    <text evidence="2">The sequence shown here is derived from an EMBL/GenBank/DDBJ whole genome shotgun (WGS) entry which is preliminary data.</text>
</comment>
<dbReference type="InterPro" id="IPR010332">
    <property type="entry name" value="ATPase_terminase-su_N"/>
</dbReference>
<dbReference type="EMBL" id="JAFCNB010000003">
    <property type="protein sequence ID" value="MBP2703496.1"/>
    <property type="molecule type" value="Genomic_DNA"/>
</dbReference>
<dbReference type="Pfam" id="PF06056">
    <property type="entry name" value="Terminase_5"/>
    <property type="match status" value="1"/>
</dbReference>
<organism evidence="2 3">
    <name type="scientific">Microbispora oryzae</name>
    <dbReference type="NCBI Taxonomy" id="2806554"/>
    <lineage>
        <taxon>Bacteria</taxon>
        <taxon>Bacillati</taxon>
        <taxon>Actinomycetota</taxon>
        <taxon>Actinomycetes</taxon>
        <taxon>Streptosporangiales</taxon>
        <taxon>Streptosporangiaceae</taxon>
        <taxon>Microbispora</taxon>
    </lineage>
</organism>
<keyword evidence="3" id="KW-1185">Reference proteome</keyword>
<dbReference type="Proteomes" id="UP000674234">
    <property type="component" value="Unassembled WGS sequence"/>
</dbReference>
<dbReference type="RefSeq" id="WP_210154808.1">
    <property type="nucleotide sequence ID" value="NZ_JAFCNB010000003.1"/>
</dbReference>
<reference evidence="2" key="1">
    <citation type="submission" date="2021-02" db="EMBL/GenBank/DDBJ databases">
        <title>Draft genome sequence of Microbispora sp. RL4-1S isolated from rice leaves in Thailand.</title>
        <authorList>
            <person name="Muangham S."/>
            <person name="Duangmal K."/>
        </authorList>
    </citation>
    <scope>NUCLEOTIDE SEQUENCE</scope>
    <source>
        <strain evidence="2">RL4-1S</strain>
    </source>
</reference>
<evidence type="ECO:0000313" key="3">
    <source>
        <dbReference type="Proteomes" id="UP000674234"/>
    </source>
</evidence>
<protein>
    <recommendedName>
        <fullName evidence="1">Terminase ATPase subunit N-terminal domain-containing protein</fullName>
    </recommendedName>
</protein>
<sequence>MPASTAQRAKTAARRRRAIELHLAGYTWQDIADMLGYSGRNAAHKDVDRALQQMHAETITTAVEMRDRDLLALAALQAAFWSQAMAGDDKAARVILRVMDRRARLTGADAATTIKHVMTSELDERIEGLLDRMRAAAAAPDRA</sequence>
<evidence type="ECO:0000259" key="1">
    <source>
        <dbReference type="Pfam" id="PF06056"/>
    </source>
</evidence>
<feature type="domain" description="Terminase ATPase subunit N-terminal" evidence="1">
    <location>
        <begin position="15"/>
        <end position="42"/>
    </location>
</feature>
<evidence type="ECO:0000313" key="2">
    <source>
        <dbReference type="EMBL" id="MBP2703496.1"/>
    </source>
</evidence>
<gene>
    <name evidence="2" type="ORF">JOL79_06750</name>
</gene>
<accession>A0A941AGZ0</accession>
<name>A0A941AGZ0_9ACTN</name>